<sequence length="181" mass="19350">MKKTVVLFLAVLMAVTFCACRSSNAGNSSMNSGMESGSGIDSSMAESSGSLGSDIVSGVDDVVSGVEDVVSDVVSGAEDIVDTVFGLDDLRGAYEDAGFTVTDGTYGDGQKAFTVKNGKYDDETSYQVVTYDTAEEAQKECDKINSEGKKTAYTRGNALLIGEKDYEHHDEYSKPFQEYKK</sequence>
<evidence type="ECO:0000256" key="2">
    <source>
        <dbReference type="SAM" id="SignalP"/>
    </source>
</evidence>
<feature type="signal peptide" evidence="2">
    <location>
        <begin position="1"/>
        <end position="25"/>
    </location>
</feature>
<dbReference type="AlphaFoldDB" id="A0A926D9H3"/>
<name>A0A926D9H3_9FIRM</name>
<evidence type="ECO:0000313" key="3">
    <source>
        <dbReference type="EMBL" id="MBC8533784.1"/>
    </source>
</evidence>
<keyword evidence="2" id="KW-0732">Signal</keyword>
<proteinExistence type="predicted"/>
<dbReference type="PROSITE" id="PS51257">
    <property type="entry name" value="PROKAR_LIPOPROTEIN"/>
    <property type="match status" value="1"/>
</dbReference>
<protein>
    <recommendedName>
        <fullName evidence="5">Lipoprotein</fullName>
    </recommendedName>
</protein>
<gene>
    <name evidence="3" type="ORF">IAG03_07160</name>
</gene>
<evidence type="ECO:0000313" key="4">
    <source>
        <dbReference type="Proteomes" id="UP000651482"/>
    </source>
</evidence>
<accession>A0A926D9H3</accession>
<reference evidence="3" key="1">
    <citation type="submission" date="2020-08" db="EMBL/GenBank/DDBJ databases">
        <title>Genome public.</title>
        <authorList>
            <person name="Liu C."/>
            <person name="Sun Q."/>
        </authorList>
    </citation>
    <scope>NUCLEOTIDE SEQUENCE</scope>
    <source>
        <strain evidence="3">NSJ-40</strain>
    </source>
</reference>
<evidence type="ECO:0000256" key="1">
    <source>
        <dbReference type="SAM" id="MobiDB-lite"/>
    </source>
</evidence>
<feature type="chain" id="PRO_5038679553" description="Lipoprotein" evidence="2">
    <location>
        <begin position="26"/>
        <end position="181"/>
    </location>
</feature>
<dbReference type="EMBL" id="JACRSN010000009">
    <property type="protein sequence ID" value="MBC8533784.1"/>
    <property type="molecule type" value="Genomic_DNA"/>
</dbReference>
<evidence type="ECO:0008006" key="5">
    <source>
        <dbReference type="Google" id="ProtNLM"/>
    </source>
</evidence>
<dbReference type="RefSeq" id="WP_249319440.1">
    <property type="nucleotide sequence ID" value="NZ_JACRSN010000009.1"/>
</dbReference>
<organism evidence="3 4">
    <name type="scientific">Yeguia hominis</name>
    <dbReference type="NCBI Taxonomy" id="2763662"/>
    <lineage>
        <taxon>Bacteria</taxon>
        <taxon>Bacillati</taxon>
        <taxon>Bacillota</taxon>
        <taxon>Clostridia</taxon>
        <taxon>Eubacteriales</taxon>
        <taxon>Yeguiaceae</taxon>
        <taxon>Yeguia</taxon>
    </lineage>
</organism>
<dbReference type="Proteomes" id="UP000651482">
    <property type="component" value="Unassembled WGS sequence"/>
</dbReference>
<comment type="caution">
    <text evidence="3">The sequence shown here is derived from an EMBL/GenBank/DDBJ whole genome shotgun (WGS) entry which is preliminary data.</text>
</comment>
<feature type="region of interest" description="Disordered" evidence="1">
    <location>
        <begin position="28"/>
        <end position="51"/>
    </location>
</feature>
<keyword evidence="4" id="KW-1185">Reference proteome</keyword>